<feature type="transmembrane region" description="Helical" evidence="5">
    <location>
        <begin position="378"/>
        <end position="400"/>
    </location>
</feature>
<evidence type="ECO:0000259" key="6">
    <source>
        <dbReference type="Pfam" id="PF00361"/>
    </source>
</evidence>
<reference evidence="8" key="1">
    <citation type="submission" date="2017-07" db="EMBL/GenBank/DDBJ databases">
        <title>The complete mitochondrial genome of Vannella simplex (Amoebozoa, Discosea, Vannellida).</title>
        <authorList>
            <person name="Bondarenko N."/>
            <person name="Nassonova E."/>
            <person name="Mijanovic O."/>
            <person name="Glotova A."/>
            <person name="Kamyshatskaya O."/>
            <person name="Kudryavtsev A."/>
            <person name="Masharsky A."/>
            <person name="Polev D."/>
            <person name="Smirnov A."/>
        </authorList>
    </citation>
    <scope>NUCLEOTIDE SEQUENCE</scope>
</reference>
<keyword evidence="5" id="KW-0520">NAD</keyword>
<protein>
    <recommendedName>
        <fullName evidence="5">NADH-ubiquinone oxidoreductase chain 5</fullName>
        <ecNumber evidence="5">7.1.1.2</ecNumber>
    </recommendedName>
</protein>
<evidence type="ECO:0000256" key="1">
    <source>
        <dbReference type="ARBA" id="ARBA00004141"/>
    </source>
</evidence>
<feature type="transmembrane region" description="Helical" evidence="5">
    <location>
        <begin position="81"/>
        <end position="101"/>
    </location>
</feature>
<feature type="transmembrane region" description="Helical" evidence="5">
    <location>
        <begin position="503"/>
        <end position="532"/>
    </location>
</feature>
<feature type="transmembrane region" description="Helical" evidence="5">
    <location>
        <begin position="276"/>
        <end position="299"/>
    </location>
</feature>
<evidence type="ECO:0000256" key="4">
    <source>
        <dbReference type="ARBA" id="ARBA00023136"/>
    </source>
</evidence>
<gene>
    <name evidence="8" type="primary">nad5</name>
</gene>
<evidence type="ECO:0000256" key="5">
    <source>
        <dbReference type="RuleBase" id="RU003404"/>
    </source>
</evidence>
<dbReference type="Pfam" id="PF00361">
    <property type="entry name" value="Proton_antipo_M"/>
    <property type="match status" value="1"/>
</dbReference>
<feature type="transmembrane region" description="Helical" evidence="5">
    <location>
        <begin position="176"/>
        <end position="200"/>
    </location>
</feature>
<accession>A0A2I6SRZ0</accession>
<keyword evidence="5 8" id="KW-0496">Mitochondrion</keyword>
<feature type="domain" description="NADH:quinone oxidoreductase/Mrp antiporter transmembrane" evidence="6">
    <location>
        <begin position="133"/>
        <end position="420"/>
    </location>
</feature>
<dbReference type="AlphaFoldDB" id="A0A2I6SRZ0"/>
<dbReference type="NCBIfam" id="TIGR01974">
    <property type="entry name" value="NDH_I_L"/>
    <property type="match status" value="1"/>
</dbReference>
<dbReference type="EC" id="7.1.1.2" evidence="5"/>
<dbReference type="PRINTS" id="PR01434">
    <property type="entry name" value="NADHDHGNASE5"/>
</dbReference>
<keyword evidence="3 5" id="KW-1133">Transmembrane helix</keyword>
<feature type="transmembrane region" description="Helical" evidence="5">
    <location>
        <begin position="311"/>
        <end position="330"/>
    </location>
</feature>
<feature type="transmembrane region" description="Helical" evidence="5">
    <location>
        <begin position="36"/>
        <end position="61"/>
    </location>
</feature>
<feature type="transmembrane region" description="Helical" evidence="5">
    <location>
        <begin position="464"/>
        <end position="483"/>
    </location>
</feature>
<dbReference type="PANTHER" id="PTHR42829:SF2">
    <property type="entry name" value="NADH-UBIQUINONE OXIDOREDUCTASE CHAIN 5"/>
    <property type="match status" value="1"/>
</dbReference>
<dbReference type="GO" id="GO:0042773">
    <property type="term" value="P:ATP synthesis coupled electron transport"/>
    <property type="evidence" value="ECO:0007669"/>
    <property type="project" value="InterPro"/>
</dbReference>
<feature type="transmembrane region" description="Helical" evidence="5">
    <location>
        <begin position="646"/>
        <end position="678"/>
    </location>
</feature>
<feature type="transmembrane region" description="Helical" evidence="5">
    <location>
        <begin position="137"/>
        <end position="155"/>
    </location>
</feature>
<keyword evidence="5" id="KW-0830">Ubiquinone</keyword>
<dbReference type="EMBL" id="MF496657">
    <property type="protein sequence ID" value="AUO29171.1"/>
    <property type="molecule type" value="Genomic_DNA"/>
</dbReference>
<feature type="domain" description="NADH-Ubiquinone oxidoreductase (complex I) chain 5 N-terminal" evidence="7">
    <location>
        <begin position="64"/>
        <end position="113"/>
    </location>
</feature>
<dbReference type="GO" id="GO:0016020">
    <property type="term" value="C:membrane"/>
    <property type="evidence" value="ECO:0007669"/>
    <property type="project" value="UniProtKB-SubCell"/>
</dbReference>
<dbReference type="GO" id="GO:0015990">
    <property type="term" value="P:electron transport coupled proton transport"/>
    <property type="evidence" value="ECO:0007669"/>
    <property type="project" value="TreeGrafter"/>
</dbReference>
<geneLocation type="mitochondrion" evidence="8"/>
<feature type="transmembrane region" description="Helical" evidence="5">
    <location>
        <begin position="541"/>
        <end position="558"/>
    </location>
</feature>
<evidence type="ECO:0000256" key="3">
    <source>
        <dbReference type="ARBA" id="ARBA00022989"/>
    </source>
</evidence>
<feature type="transmembrane region" description="Helical" evidence="5">
    <location>
        <begin position="253"/>
        <end position="270"/>
    </location>
</feature>
<keyword evidence="4 5" id="KW-0472">Membrane</keyword>
<dbReference type="InterPro" id="IPR003945">
    <property type="entry name" value="NU5C-like"/>
</dbReference>
<comment type="similarity">
    <text evidence="5">Belongs to the complex I subunit 5 family.</text>
</comment>
<dbReference type="PANTHER" id="PTHR42829">
    <property type="entry name" value="NADH-UBIQUINONE OXIDOREDUCTASE CHAIN 5"/>
    <property type="match status" value="1"/>
</dbReference>
<evidence type="ECO:0000313" key="8">
    <source>
        <dbReference type="EMBL" id="AUO29171.1"/>
    </source>
</evidence>
<dbReference type="Pfam" id="PF00662">
    <property type="entry name" value="Proton_antipo_N"/>
    <property type="match status" value="1"/>
</dbReference>
<comment type="catalytic activity">
    <reaction evidence="5">
        <text>a ubiquinone + NADH + 5 H(+)(in) = a ubiquinol + NAD(+) + 4 H(+)(out)</text>
        <dbReference type="Rhea" id="RHEA:29091"/>
        <dbReference type="Rhea" id="RHEA-COMP:9565"/>
        <dbReference type="Rhea" id="RHEA-COMP:9566"/>
        <dbReference type="ChEBI" id="CHEBI:15378"/>
        <dbReference type="ChEBI" id="CHEBI:16389"/>
        <dbReference type="ChEBI" id="CHEBI:17976"/>
        <dbReference type="ChEBI" id="CHEBI:57540"/>
        <dbReference type="ChEBI" id="CHEBI:57945"/>
        <dbReference type="EC" id="7.1.1.2"/>
    </reaction>
</comment>
<evidence type="ECO:0000259" key="7">
    <source>
        <dbReference type="Pfam" id="PF00662"/>
    </source>
</evidence>
<proteinExistence type="inferred from homology"/>
<feature type="transmembrane region" description="Helical" evidence="5">
    <location>
        <begin position="6"/>
        <end position="24"/>
    </location>
</feature>
<feature type="transmembrane region" description="Helical" evidence="5">
    <location>
        <begin position="336"/>
        <end position="357"/>
    </location>
</feature>
<dbReference type="GO" id="GO:0008137">
    <property type="term" value="F:NADH dehydrogenase (ubiquinone) activity"/>
    <property type="evidence" value="ECO:0007669"/>
    <property type="project" value="UniProtKB-EC"/>
</dbReference>
<dbReference type="InterPro" id="IPR018393">
    <property type="entry name" value="NADHpl_OxRdtase_5_subgr"/>
</dbReference>
<comment type="function">
    <text evidence="5">Core subunit of the mitochondrial membrane respiratory chain NADH dehydrogenase (Complex I) which catalyzes electron transfer from NADH through the respiratory chain, using ubiquinone as an electron acceptor. Essential for the catalytic activity and assembly of complex I.</text>
</comment>
<feature type="transmembrane region" description="Helical" evidence="5">
    <location>
        <begin position="583"/>
        <end position="602"/>
    </location>
</feature>
<comment type="subcellular location">
    <subcellularLocation>
        <location evidence="1">Membrane</location>
        <topology evidence="1">Multi-pass membrane protein</topology>
    </subcellularLocation>
</comment>
<feature type="transmembrane region" description="Helical" evidence="5">
    <location>
        <begin position="420"/>
        <end position="444"/>
    </location>
</feature>
<dbReference type="InterPro" id="IPR001750">
    <property type="entry name" value="ND/Mrp_TM"/>
</dbReference>
<keyword evidence="5" id="KW-0813">Transport</keyword>
<dbReference type="InterPro" id="IPR001516">
    <property type="entry name" value="Proton_antipo_N"/>
</dbReference>
<keyword evidence="2 5" id="KW-0812">Transmembrane</keyword>
<feature type="transmembrane region" description="Helical" evidence="5">
    <location>
        <begin position="113"/>
        <end position="131"/>
    </location>
</feature>
<evidence type="ECO:0000256" key="2">
    <source>
        <dbReference type="ARBA" id="ARBA00022692"/>
    </source>
</evidence>
<sequence length="690" mass="80948">MYLLLLLFHIFVILVIFVIVNNFSKKIIINLIFGSLLFSTFISIFLVYEVVYLNSFCYIELGSWFNAGSLGLTWTFYFDKLTVLMVFLILMISFLVHCFAYDYLRYDPHLIRFLILLSIFTIFMEVLVTAGTTVQLFLGWEGVGLMSYLLINFWFTRYYAANSGLMAIIYNRIGDVGVLLAISILFLFTGTFNFINLILITKIICLMQFKVLFFYVSVIDIVTFLLFLGTIGKSAQIFLESWLSQAMEGPTPVSSLLHASTMIVSGAFLLQRFQFYIIHSFPSMCLIAIIGGITALFAGTNCLITMDLKKIIAYSTCSQMGYLVFCSGIAKFDIAFFHLINHAFFKCLLFISAGVLIHSFFNEQDIRKYGGLVKMFPFVWIILIIASLSLMGIPFLSGFYSKEKIIEYSFYIYNSNNLIAFWFANLSAFLTAVYSMRLLAYGFLNLPNNYKRHYEVLHLEFPNIINIVLFILGLGAIFSGFFLNDLLMGLSTDLFNYTSNYLSIYVLNIHLGNFHLNFLTFKYTILGILIYLKIIFYKKNLIYYFIIFIILVIKYFYLNNNLLKNFDSNSLLKNIYFFFSKKWFINYIYNSYITQIVFYLGYSFTFKIMDKGYLEFFSFFFFIKNNNYITNFLNYKLYKFNYFEEILFLIVLTFFIYFYFFLNIINYNHLLIFFLFAVPKKRKSIKSFFF</sequence>
<feature type="transmembrane region" description="Helical" evidence="5">
    <location>
        <begin position="212"/>
        <end position="232"/>
    </location>
</feature>
<name>A0A2I6SRZ0_9EUKA</name>
<organism evidence="8">
    <name type="scientific">Vannella simplex</name>
    <dbReference type="NCBI Taxonomy" id="197532"/>
    <lineage>
        <taxon>Eukaryota</taxon>
        <taxon>Amoebozoa</taxon>
        <taxon>Discosea</taxon>
        <taxon>Flabellinia</taxon>
        <taxon>Vannellidae</taxon>
        <taxon>Vannella</taxon>
    </lineage>
</organism>
<dbReference type="GO" id="GO:0003954">
    <property type="term" value="F:NADH dehydrogenase activity"/>
    <property type="evidence" value="ECO:0007669"/>
    <property type="project" value="TreeGrafter"/>
</dbReference>